<gene>
    <name evidence="1" type="ORF">SAMN04489716_0802</name>
</gene>
<proteinExistence type="predicted"/>
<name>A0A1H1S9X9_9ACTN</name>
<dbReference type="RefSeq" id="WP_157751207.1">
    <property type="nucleotide sequence ID" value="NZ_BOMJ01000009.1"/>
</dbReference>
<dbReference type="STRING" id="113562.SAMN04489716_0802"/>
<keyword evidence="2" id="KW-1185">Reference proteome</keyword>
<reference evidence="1 2" key="1">
    <citation type="submission" date="2016-10" db="EMBL/GenBank/DDBJ databases">
        <authorList>
            <person name="de Groot N.N."/>
        </authorList>
    </citation>
    <scope>NUCLEOTIDE SEQUENCE [LARGE SCALE GENOMIC DNA]</scope>
    <source>
        <strain evidence="1 2">DSM 43941</strain>
    </source>
</reference>
<evidence type="ECO:0000313" key="2">
    <source>
        <dbReference type="Proteomes" id="UP000198688"/>
    </source>
</evidence>
<protein>
    <recommendedName>
        <fullName evidence="3">Immunity protein Imm1</fullName>
    </recommendedName>
</protein>
<dbReference type="EMBL" id="LT629758">
    <property type="protein sequence ID" value="SDS44566.1"/>
    <property type="molecule type" value="Genomic_DNA"/>
</dbReference>
<accession>A0A1H1S9X9</accession>
<evidence type="ECO:0008006" key="3">
    <source>
        <dbReference type="Google" id="ProtNLM"/>
    </source>
</evidence>
<sequence>MTVVWSATELGSRRFSPAPKRSDLADLEDRFRRLRNRRIRGYIEVAIPDVEDLRLNIGFRGEYAVIHMIVTAPLPQSCVLIGDGSVPADAYVEVPIIDELTRFDGDVVLNTYRAWNLIRTFISTGRPDDLGDWRCRATISR</sequence>
<dbReference type="OrthoDB" id="3379618at2"/>
<dbReference type="Proteomes" id="UP000198688">
    <property type="component" value="Chromosome I"/>
</dbReference>
<dbReference type="AlphaFoldDB" id="A0A1H1S9X9"/>
<evidence type="ECO:0000313" key="1">
    <source>
        <dbReference type="EMBL" id="SDS44566.1"/>
    </source>
</evidence>
<organism evidence="1 2">
    <name type="scientific">Actinoplanes derwentensis</name>
    <dbReference type="NCBI Taxonomy" id="113562"/>
    <lineage>
        <taxon>Bacteria</taxon>
        <taxon>Bacillati</taxon>
        <taxon>Actinomycetota</taxon>
        <taxon>Actinomycetes</taxon>
        <taxon>Micromonosporales</taxon>
        <taxon>Micromonosporaceae</taxon>
        <taxon>Actinoplanes</taxon>
    </lineage>
</organism>